<organism evidence="4 5">
    <name type="scientific">Sanghuangporus baumii</name>
    <name type="common">Phellinus baumii</name>
    <dbReference type="NCBI Taxonomy" id="108892"/>
    <lineage>
        <taxon>Eukaryota</taxon>
        <taxon>Fungi</taxon>
        <taxon>Dikarya</taxon>
        <taxon>Basidiomycota</taxon>
        <taxon>Agaricomycotina</taxon>
        <taxon>Agaricomycetes</taxon>
        <taxon>Hymenochaetales</taxon>
        <taxon>Hymenochaetaceae</taxon>
        <taxon>Sanghuangporus</taxon>
    </lineage>
</organism>
<proteinExistence type="inferred from homology"/>
<dbReference type="InterPro" id="IPR036291">
    <property type="entry name" value="NAD(P)-bd_dom_sf"/>
</dbReference>
<dbReference type="AlphaFoldDB" id="A0A9Q5HTW1"/>
<dbReference type="PANTHER" id="PTHR10366">
    <property type="entry name" value="NAD DEPENDENT EPIMERASE/DEHYDRATASE"/>
    <property type="match status" value="1"/>
</dbReference>
<dbReference type="CDD" id="cd05227">
    <property type="entry name" value="AR_SDR_e"/>
    <property type="match status" value="1"/>
</dbReference>
<comment type="similarity">
    <text evidence="2">Belongs to the NAD(P)-dependent epimerase/dehydratase family. Dihydroflavonol-4-reductase subfamily.</text>
</comment>
<dbReference type="InterPro" id="IPR001509">
    <property type="entry name" value="Epimerase_deHydtase"/>
</dbReference>
<dbReference type="Proteomes" id="UP000757232">
    <property type="component" value="Unassembled WGS sequence"/>
</dbReference>
<dbReference type="EMBL" id="LNZH02000207">
    <property type="protein sequence ID" value="OCB85820.1"/>
    <property type="molecule type" value="Genomic_DNA"/>
</dbReference>
<dbReference type="PANTHER" id="PTHR10366:SF564">
    <property type="entry name" value="STEROL-4-ALPHA-CARBOXYLATE 3-DEHYDROGENASE, DECARBOXYLATING"/>
    <property type="match status" value="1"/>
</dbReference>
<gene>
    <name evidence="4" type="ORF">A7U60_g7172</name>
</gene>
<dbReference type="SUPFAM" id="SSF51735">
    <property type="entry name" value="NAD(P)-binding Rossmann-fold domains"/>
    <property type="match status" value="1"/>
</dbReference>
<protein>
    <submittedName>
        <fullName evidence="4">NAD-binding protein</fullName>
    </submittedName>
</protein>
<evidence type="ECO:0000256" key="2">
    <source>
        <dbReference type="ARBA" id="ARBA00023445"/>
    </source>
</evidence>
<comment type="caution">
    <text evidence="4">The sequence shown here is derived from an EMBL/GenBank/DDBJ whole genome shotgun (WGS) entry which is preliminary data.</text>
</comment>
<feature type="domain" description="NAD-dependent epimerase/dehydratase" evidence="3">
    <location>
        <begin position="10"/>
        <end position="269"/>
    </location>
</feature>
<dbReference type="Gene3D" id="3.40.50.720">
    <property type="entry name" value="NAD(P)-binding Rossmann-like Domain"/>
    <property type="match status" value="1"/>
</dbReference>
<reference evidence="4" key="1">
    <citation type="submission" date="2016-06" db="EMBL/GenBank/DDBJ databases">
        <title>Draft Genome sequence of the fungus Inonotus baumii.</title>
        <authorList>
            <person name="Zhu H."/>
            <person name="Lin W."/>
        </authorList>
    </citation>
    <scope>NUCLEOTIDE SEQUENCE</scope>
    <source>
        <strain evidence="4">821</strain>
    </source>
</reference>
<evidence type="ECO:0000313" key="4">
    <source>
        <dbReference type="EMBL" id="OCB85820.1"/>
    </source>
</evidence>
<dbReference type="OrthoDB" id="2735536at2759"/>
<evidence type="ECO:0000256" key="1">
    <source>
        <dbReference type="ARBA" id="ARBA00023002"/>
    </source>
</evidence>
<name>A0A9Q5HTW1_SANBA</name>
<dbReference type="Pfam" id="PF01370">
    <property type="entry name" value="Epimerase"/>
    <property type="match status" value="1"/>
</dbReference>
<sequence>MPIVKPPAKVLVTGANGFIAAWVVRMLLENGFSVCGTVRAESKSSYLRNLLKDDVMKGKLEFLVVPNMIDPGAFDDAVKGVDAIVHTASPVHLHADDPDELIEPAVKGAVGVLESACKHAGPLLKRIIFMSSSGAVINAPYTGTFDERSWNEGSIAEVTEKGKDASPMAKYRASKTLAEKATWDFVKRNKQNLTWDLVVTNPTYVFGPTLSDARTPSDLGTSMLMLYEGVFSYAKTMEERANYQSEWSDVRDVAEAQLRALQTPEAGGQRFLLAREPFNWLDWCDTVNDLKVPGISAPFTAHGKGPKYRLRFDSKKARTLLSLEFRYSRAETTKDIIDEFIARGFL</sequence>
<dbReference type="InterPro" id="IPR050425">
    <property type="entry name" value="NAD(P)_dehydrat-like"/>
</dbReference>
<keyword evidence="5" id="KW-1185">Reference proteome</keyword>
<accession>A0A9Q5HTW1</accession>
<keyword evidence="1" id="KW-0560">Oxidoreductase</keyword>
<evidence type="ECO:0000313" key="5">
    <source>
        <dbReference type="Proteomes" id="UP000757232"/>
    </source>
</evidence>
<evidence type="ECO:0000259" key="3">
    <source>
        <dbReference type="Pfam" id="PF01370"/>
    </source>
</evidence>
<dbReference type="GO" id="GO:0016616">
    <property type="term" value="F:oxidoreductase activity, acting on the CH-OH group of donors, NAD or NADP as acceptor"/>
    <property type="evidence" value="ECO:0007669"/>
    <property type="project" value="TreeGrafter"/>
</dbReference>